<dbReference type="SMART" id="SM00965">
    <property type="entry name" value="STN"/>
    <property type="match status" value="1"/>
</dbReference>
<protein>
    <submittedName>
        <fullName evidence="6">Pilus (MSHA type) biogenesis protein MshL</fullName>
    </submittedName>
</protein>
<feature type="region of interest" description="Disordered" evidence="4">
    <location>
        <begin position="142"/>
        <end position="174"/>
    </location>
</feature>
<dbReference type="PRINTS" id="PR00811">
    <property type="entry name" value="BCTERIALGSPD"/>
</dbReference>
<sequence length="541" mass="56236">MAASVAFAAQPANSGLPAPLQLAAAPVASDPALEATPRFDITMNNAPAAAVFAQLVSNTRYNMLVSPDVTGTVSLSLRDTTVMEALMSLRDLYGYDYKVQGNRITVFSNAVQTRLYRINYLPGRRQGASDIRVSSSSITQAGGGAGGQAQGAGNSAAGGGNNGAGGVGSRAEDSAHVRTTSDADFWREVQASLTALVGSTNGRQVVLNPAAGVVVVKATPGELRQVESYLNAVQINIERQVMIEAKIVDVALANDSQQGVNWAAFGSLGSGKISFGTAAPGAVLGNSGDLSDGSNTATPGGSFKPSTAGGGIYGLAFQATNFAAMLNFLETQGDVQVLSSPRIATLNNQKAVLKVGTDELYITGVSSNTSSTATSSTSSPTVTLQPFFSGIALDVTPQIDDQGNVILHVHPSISVVSERQKNVDLGSLGQYKLPLATSAVNETDSIVRVRDGQIVAIGGLMTHNQKFDKSALPVLGNVPLLGNLFGQKAKVDRKRELVILMKPTVIRNEQWPESDADSRARSVGLPVVPLKSEQQGSAQRP</sequence>
<keyword evidence="7" id="KW-1185">Reference proteome</keyword>
<dbReference type="EMBL" id="JAGQDG010000003">
    <property type="protein sequence ID" value="MBQ0935735.1"/>
    <property type="molecule type" value="Genomic_DNA"/>
</dbReference>
<feature type="domain" description="Secretin/TonB short N-terminal" evidence="5">
    <location>
        <begin position="61"/>
        <end position="109"/>
    </location>
</feature>
<dbReference type="InterPro" id="IPR011662">
    <property type="entry name" value="Secretin/TonB_short_N"/>
</dbReference>
<dbReference type="Proteomes" id="UP000672097">
    <property type="component" value="Unassembled WGS sequence"/>
</dbReference>
<dbReference type="InterPro" id="IPR013358">
    <property type="entry name" value="Pilus_biogenesis_MshL"/>
</dbReference>
<keyword evidence="3" id="KW-0998">Cell outer membrane</keyword>
<keyword evidence="2" id="KW-0472">Membrane</keyword>
<dbReference type="Pfam" id="PF00263">
    <property type="entry name" value="Secretin"/>
    <property type="match status" value="1"/>
</dbReference>
<reference evidence="6 7" key="1">
    <citation type="submission" date="2021-04" db="EMBL/GenBank/DDBJ databases">
        <title>The genome sequence of type strain Ideonella paludis KCTC 32238.</title>
        <authorList>
            <person name="Liu Y."/>
        </authorList>
    </citation>
    <scope>NUCLEOTIDE SEQUENCE [LARGE SCALE GENOMIC DNA]</scope>
    <source>
        <strain evidence="6 7">KCTC 32238</strain>
    </source>
</reference>
<organism evidence="6 7">
    <name type="scientific">Ideonella paludis</name>
    <dbReference type="NCBI Taxonomy" id="1233411"/>
    <lineage>
        <taxon>Bacteria</taxon>
        <taxon>Pseudomonadati</taxon>
        <taxon>Pseudomonadota</taxon>
        <taxon>Betaproteobacteria</taxon>
        <taxon>Burkholderiales</taxon>
        <taxon>Sphaerotilaceae</taxon>
        <taxon>Ideonella</taxon>
    </lineage>
</organism>
<evidence type="ECO:0000313" key="7">
    <source>
        <dbReference type="Proteomes" id="UP000672097"/>
    </source>
</evidence>
<evidence type="ECO:0000256" key="2">
    <source>
        <dbReference type="ARBA" id="ARBA00023136"/>
    </source>
</evidence>
<name>A0ABS5DX69_9BURK</name>
<feature type="compositionally biased region" description="Polar residues" evidence="4">
    <location>
        <begin position="532"/>
        <end position="541"/>
    </location>
</feature>
<dbReference type="InterPro" id="IPR001775">
    <property type="entry name" value="GspD/PilQ"/>
</dbReference>
<dbReference type="InterPro" id="IPR050810">
    <property type="entry name" value="Bact_Secretion_Sys_Channel"/>
</dbReference>
<evidence type="ECO:0000256" key="1">
    <source>
        <dbReference type="ARBA" id="ARBA00022448"/>
    </source>
</evidence>
<proteinExistence type="predicted"/>
<keyword evidence="1" id="KW-0813">Transport</keyword>
<evidence type="ECO:0000256" key="3">
    <source>
        <dbReference type="ARBA" id="ARBA00023237"/>
    </source>
</evidence>
<dbReference type="InterPro" id="IPR011514">
    <property type="entry name" value="Secretin_N_2"/>
</dbReference>
<comment type="caution">
    <text evidence="6">The sequence shown here is derived from an EMBL/GenBank/DDBJ whole genome shotgun (WGS) entry which is preliminary data.</text>
</comment>
<feature type="compositionally biased region" description="Gly residues" evidence="4">
    <location>
        <begin position="142"/>
        <end position="168"/>
    </location>
</feature>
<dbReference type="PANTHER" id="PTHR30332:SF17">
    <property type="entry name" value="TYPE IV PILIATION SYSTEM PROTEIN DR_0774-RELATED"/>
    <property type="match status" value="1"/>
</dbReference>
<evidence type="ECO:0000256" key="4">
    <source>
        <dbReference type="SAM" id="MobiDB-lite"/>
    </source>
</evidence>
<evidence type="ECO:0000259" key="5">
    <source>
        <dbReference type="SMART" id="SM00965"/>
    </source>
</evidence>
<feature type="region of interest" description="Disordered" evidence="4">
    <location>
        <begin position="511"/>
        <end position="541"/>
    </location>
</feature>
<dbReference type="NCBIfam" id="TIGR02519">
    <property type="entry name" value="pilus_MshL"/>
    <property type="match status" value="1"/>
</dbReference>
<dbReference type="PANTHER" id="PTHR30332">
    <property type="entry name" value="PROBABLE GENERAL SECRETION PATHWAY PROTEIN D"/>
    <property type="match status" value="1"/>
</dbReference>
<accession>A0ABS5DX69</accession>
<gene>
    <name evidence="6" type="primary">mshL</name>
    <name evidence="6" type="ORF">KAK11_10380</name>
</gene>
<dbReference type="Pfam" id="PF07655">
    <property type="entry name" value="Secretin_N_2"/>
    <property type="match status" value="1"/>
</dbReference>
<dbReference type="Gene3D" id="3.30.1370.130">
    <property type="match status" value="1"/>
</dbReference>
<evidence type="ECO:0000313" key="6">
    <source>
        <dbReference type="EMBL" id="MBQ0935735.1"/>
    </source>
</evidence>
<dbReference type="InterPro" id="IPR004846">
    <property type="entry name" value="T2SS/T3SS_dom"/>
</dbReference>